<dbReference type="InterPro" id="IPR035369">
    <property type="entry name" value="Nrap_D4"/>
</dbReference>
<dbReference type="GO" id="GO:0032545">
    <property type="term" value="C:CURI complex"/>
    <property type="evidence" value="ECO:0007669"/>
    <property type="project" value="TreeGrafter"/>
</dbReference>
<feature type="domain" description="Nrap protein" evidence="8">
    <location>
        <begin position="248"/>
        <end position="387"/>
    </location>
</feature>
<feature type="domain" description="Nrap protein" evidence="9">
    <location>
        <begin position="393"/>
        <end position="547"/>
    </location>
</feature>
<keyword evidence="5" id="KW-0698">rRNA processing</keyword>
<proteinExistence type="inferred from homology"/>
<dbReference type="GO" id="GO:0003723">
    <property type="term" value="F:RNA binding"/>
    <property type="evidence" value="ECO:0007669"/>
    <property type="project" value="UniProtKB-KW"/>
</dbReference>
<dbReference type="Pfam" id="PF03813">
    <property type="entry name" value="Nrap"/>
    <property type="match status" value="1"/>
</dbReference>
<dbReference type="InterPro" id="IPR035082">
    <property type="entry name" value="Nrap_D1"/>
</dbReference>
<dbReference type="Pfam" id="PF17404">
    <property type="entry name" value="Nrap_D3"/>
    <property type="match status" value="1"/>
</dbReference>
<dbReference type="AlphaFoldDB" id="A0A2H9TNE8"/>
<feature type="region of interest" description="Disordered" evidence="6">
    <location>
        <begin position="1"/>
        <end position="20"/>
    </location>
</feature>
<feature type="domain" description="Nrap protein" evidence="11">
    <location>
        <begin position="736"/>
        <end position="872"/>
    </location>
</feature>
<keyword evidence="5" id="KW-0687">Ribonucleoprotein</keyword>
<dbReference type="PANTHER" id="PTHR17972">
    <property type="entry name" value="NUCLEOLAR RNA-ASSOCIATED PROTEIN"/>
    <property type="match status" value="1"/>
</dbReference>
<accession>A0A2H9TNE8</accession>
<evidence type="ECO:0000259" key="10">
    <source>
        <dbReference type="Pfam" id="PF17405"/>
    </source>
</evidence>
<name>A0A2H9TNE8_9FUNG</name>
<reference evidence="12 13" key="1">
    <citation type="submission" date="2016-10" db="EMBL/GenBank/DDBJ databases">
        <title>The genome of Paramicrosporidium saccamoebae is the missing link in understanding Cryptomycota and Microsporidia evolution.</title>
        <authorList>
            <person name="Quandt C.A."/>
            <person name="Beaudet D."/>
            <person name="Corsaro D."/>
            <person name="Michel R."/>
            <person name="Corradi N."/>
            <person name="James T."/>
        </authorList>
    </citation>
    <scope>NUCLEOTIDE SEQUENCE [LARGE SCALE GENOMIC DNA]</scope>
    <source>
        <strain evidence="12 13">KSL3</strain>
    </source>
</reference>
<dbReference type="Pfam" id="PF17403">
    <property type="entry name" value="Nrap_D2"/>
    <property type="match status" value="1"/>
</dbReference>
<evidence type="ECO:0000313" key="13">
    <source>
        <dbReference type="Proteomes" id="UP000240830"/>
    </source>
</evidence>
<evidence type="ECO:0000259" key="7">
    <source>
        <dbReference type="Pfam" id="PF03813"/>
    </source>
</evidence>
<dbReference type="GO" id="GO:0006364">
    <property type="term" value="P:rRNA processing"/>
    <property type="evidence" value="ECO:0007669"/>
    <property type="project" value="UniProtKB-KW"/>
</dbReference>
<dbReference type="GO" id="GO:0034456">
    <property type="term" value="C:UTP-C complex"/>
    <property type="evidence" value="ECO:0007669"/>
    <property type="project" value="TreeGrafter"/>
</dbReference>
<dbReference type="InterPro" id="IPR035370">
    <property type="entry name" value="Nrap_D5"/>
</dbReference>
<dbReference type="GO" id="GO:0032040">
    <property type="term" value="C:small-subunit processome"/>
    <property type="evidence" value="ECO:0007669"/>
    <property type="project" value="TreeGrafter"/>
</dbReference>
<dbReference type="EMBL" id="MTSL01000072">
    <property type="protein sequence ID" value="PJF19273.1"/>
    <property type="molecule type" value="Genomic_DNA"/>
</dbReference>
<evidence type="ECO:0000313" key="12">
    <source>
        <dbReference type="EMBL" id="PJF19273.1"/>
    </source>
</evidence>
<dbReference type="Pfam" id="PF17406">
    <property type="entry name" value="Nrap_D5"/>
    <property type="match status" value="1"/>
</dbReference>
<comment type="caution">
    <text evidence="12">The sequence shown here is derived from an EMBL/GenBank/DDBJ whole genome shotgun (WGS) entry which is preliminary data.</text>
</comment>
<evidence type="ECO:0000259" key="8">
    <source>
        <dbReference type="Pfam" id="PF17403"/>
    </source>
</evidence>
<dbReference type="InterPro" id="IPR035368">
    <property type="entry name" value="Nrap_D3"/>
</dbReference>
<evidence type="ECO:0000256" key="1">
    <source>
        <dbReference type="ARBA" id="ARBA00004604"/>
    </source>
</evidence>
<comment type="subcellular location">
    <subcellularLocation>
        <location evidence="1 5">Nucleus</location>
        <location evidence="1 5">Nucleolus</location>
    </subcellularLocation>
</comment>
<keyword evidence="13" id="KW-1185">Reference proteome</keyword>
<sequence>MSSGKRTKSGRDAEKLTKPSSKAVSDLLHAIKENIEKLVEDVLQWSKQQKIRVPFVGLPKVGSPEREKLRFAVMPPTNVTVVGSMLLETMVSPANVDISVGIPKELLEERDEVNYRYFLKRAFYLAKLAECLQKMPELQGAVFGWKSYRGHVLKPLLIVKPKNCDMELCIHASLPSGFFKTHRFSPSKNLVRRGAFLGSEDAQQPKRSLELEGTAEPPTPVYNSLLQSEMTMVSHLKLIHTECKKYPALRDAIKLGKAWAQQRGYPSHNFHFSGFQFTMFCIFLAKNGRISTDMSDMQIFKAVMSLLSETDWTKPIFMAQLDTPHPEDFASSVYSTAFAACLVEPIMGMNILFDWTAEVAIEVTHDAQQALYCLNQPSPDFNSLFLLPDSTVARYDAYYRVSDFTWMPDVQANIQHYLGQFVPEIARVKMISKKLAYGLNSRAKHIFVHSTASPSVSLNSMLASPVDSIGIGLIFNRDECQRIVELGPLADNVEGVKQFRHFWQERSELRRFQDGSIREAVAWDKMRECRHHVCPDIVDFVISKHFQTDSMSCVDMALDFAWSSNAVFAPLQDALQHFTKTMRSIASLPLSISRCETISTTGRLTCIAPPEAIEDNDLFPNKGTLPPQRAVVELLVYLEGSTRWPDEFYGLKYAKQAFAVQICRHLSDHFGLQCSMSSEFFDVLSGGFVFRCYIHHESEVQLMAFHGLDTRIVERRNEQMPKHARMIGALALGDSVFAPTCRLFKKWLASQMYFGQVGEELCELLCAYVFLRDSPPNSVVTGFAAVLTLLMRHTWDRAPLLVDFERTDSKSWEKAEMAYSDASDRPALWIAPSYETDGSVCIWSTMSKLTVQELGHLQQLAGATLNLLGNDEQDMCIMFRPSPSRFNLIITLADLERPTKRIAAVITNGSSEARFLRALPGFDAYELLIADLEKSLPEATFYRGDEFIGVAVDETLDKDYTASVIRKIGGDLISAVTISK</sequence>
<evidence type="ECO:0000256" key="3">
    <source>
        <dbReference type="ARBA" id="ARBA00022884"/>
    </source>
</evidence>
<keyword evidence="4 5" id="KW-0539">Nucleus</keyword>
<comment type="similarity">
    <text evidence="2 5">Belongs to the NRAP family.</text>
</comment>
<evidence type="ECO:0000256" key="6">
    <source>
        <dbReference type="SAM" id="MobiDB-lite"/>
    </source>
</evidence>
<evidence type="ECO:0000256" key="4">
    <source>
        <dbReference type="ARBA" id="ARBA00023242"/>
    </source>
</evidence>
<dbReference type="Pfam" id="PF17405">
    <property type="entry name" value="Nrap_D4"/>
    <property type="match status" value="1"/>
</dbReference>
<dbReference type="InterPro" id="IPR005554">
    <property type="entry name" value="NOL6/Upt22"/>
</dbReference>
<evidence type="ECO:0000256" key="5">
    <source>
        <dbReference type="RuleBase" id="RU364032"/>
    </source>
</evidence>
<organism evidence="12 13">
    <name type="scientific">Paramicrosporidium saccamoebae</name>
    <dbReference type="NCBI Taxonomy" id="1246581"/>
    <lineage>
        <taxon>Eukaryota</taxon>
        <taxon>Fungi</taxon>
        <taxon>Fungi incertae sedis</taxon>
        <taxon>Cryptomycota</taxon>
        <taxon>Cryptomycota incertae sedis</taxon>
        <taxon>Paramicrosporidium</taxon>
    </lineage>
</organism>
<dbReference type="InterPro" id="IPR035367">
    <property type="entry name" value="Nrap_D2"/>
</dbReference>
<dbReference type="Proteomes" id="UP000240830">
    <property type="component" value="Unassembled WGS sequence"/>
</dbReference>
<feature type="domain" description="Nrap protein" evidence="7">
    <location>
        <begin position="96"/>
        <end position="244"/>
    </location>
</feature>
<evidence type="ECO:0000259" key="9">
    <source>
        <dbReference type="Pfam" id="PF17404"/>
    </source>
</evidence>
<dbReference type="OrthoDB" id="10251401at2759"/>
<feature type="domain" description="Nrap protein" evidence="10">
    <location>
        <begin position="564"/>
        <end position="706"/>
    </location>
</feature>
<dbReference type="PANTHER" id="PTHR17972:SF0">
    <property type="entry name" value="NUCLEOLAR PROTEIN 6"/>
    <property type="match status" value="1"/>
</dbReference>
<evidence type="ECO:0000256" key="2">
    <source>
        <dbReference type="ARBA" id="ARBA00006674"/>
    </source>
</evidence>
<dbReference type="Gene3D" id="1.10.1410.10">
    <property type="match status" value="1"/>
</dbReference>
<evidence type="ECO:0000259" key="11">
    <source>
        <dbReference type="Pfam" id="PF17406"/>
    </source>
</evidence>
<dbReference type="GO" id="GO:0006409">
    <property type="term" value="P:tRNA export from nucleus"/>
    <property type="evidence" value="ECO:0007669"/>
    <property type="project" value="TreeGrafter"/>
</dbReference>
<keyword evidence="3 5" id="KW-0694">RNA-binding</keyword>
<gene>
    <name evidence="12" type="ORF">PSACC_00917</name>
</gene>
<dbReference type="STRING" id="1246581.A0A2H9TNE8"/>
<protein>
    <recommendedName>
        <fullName evidence="5">U3 small nucleolar RNA-associated protein 22</fullName>
    </recommendedName>
</protein>
<keyword evidence="5" id="KW-0690">Ribosome biogenesis</keyword>